<dbReference type="GO" id="GO:0005886">
    <property type="term" value="C:plasma membrane"/>
    <property type="evidence" value="ECO:0007669"/>
    <property type="project" value="UniProtKB-SubCell"/>
</dbReference>
<keyword evidence="5 7" id="KW-1133">Transmembrane helix</keyword>
<sequence length="547" mass="58914">MDVRKPAAGTGPFAPLRNVTFRAIWLAGLISGLGWLIQTIAMSWLMATITPSSVMVALVQAATNLPAFILSIFAGAIVDNFNRRRVMLVARSLMALTAATLTILVAVGLINPWIILFFSFLAGCCIAFNDPAWQASVGDIVERKDLAAAVTLTSVGFNTVRSVGPALGGIILASFGPLTAFCLYTLGHFAPLIVVWRSKWKVPVSRLPPEAMLTAISDGLRFTSLSAEIKTALARGFLFGLAGIAILALLPLVVRDQLKQGAVAYGVLMAGFGAGALLAGLTSTVLRRKLSDEQLLKLACIACAICTISLSLTQTAVFAVPALMLGGAGWVLGWSGLSISVQWASPRWVVGRTISLYYALTSCGLAVGSWLWGMVTESYSLSFALQASTAASLGVALLGLILPIHQRKDADVSTPDHFEAPAISLDLKPRSGPIAVKIEYRIAADQVESFLALMLQRRRAQGRNGARRWILTRNLHDTAIWTETFRTPTWNDYLRFNYRRTTADRALDASLVDLHMGHEAPEMTLSIERPTATPRKGAVFRPDTPHS</sequence>
<dbReference type="EMBL" id="CP102774">
    <property type="protein sequence ID" value="UZF85548.1"/>
    <property type="molecule type" value="Genomic_DNA"/>
</dbReference>
<gene>
    <name evidence="9" type="ORF">NWE54_17180</name>
</gene>
<feature type="transmembrane region" description="Helical" evidence="7">
    <location>
        <begin position="295"/>
        <end position="312"/>
    </location>
</feature>
<name>A0A9E7ZIC8_9HYPH</name>
<accession>A0A9E7ZIC8</accession>
<feature type="transmembrane region" description="Helical" evidence="7">
    <location>
        <begin position="318"/>
        <end position="344"/>
    </location>
</feature>
<evidence type="ECO:0000256" key="1">
    <source>
        <dbReference type="ARBA" id="ARBA00004651"/>
    </source>
</evidence>
<feature type="transmembrane region" description="Helical" evidence="7">
    <location>
        <begin position="170"/>
        <end position="196"/>
    </location>
</feature>
<keyword evidence="2" id="KW-0813">Transport</keyword>
<feature type="transmembrane region" description="Helical" evidence="7">
    <location>
        <begin position="232"/>
        <end position="250"/>
    </location>
</feature>
<evidence type="ECO:0000256" key="2">
    <source>
        <dbReference type="ARBA" id="ARBA00022448"/>
    </source>
</evidence>
<dbReference type="AlphaFoldDB" id="A0A9E7ZIC8"/>
<comment type="subcellular location">
    <subcellularLocation>
        <location evidence="1">Cell membrane</location>
        <topology evidence="1">Multi-pass membrane protein</topology>
    </subcellularLocation>
</comment>
<keyword evidence="6 7" id="KW-0472">Membrane</keyword>
<feature type="transmembrane region" description="Helical" evidence="7">
    <location>
        <begin position="23"/>
        <end position="47"/>
    </location>
</feature>
<evidence type="ECO:0000256" key="7">
    <source>
        <dbReference type="SAM" id="Phobius"/>
    </source>
</evidence>
<dbReference type="GO" id="GO:0022857">
    <property type="term" value="F:transmembrane transporter activity"/>
    <property type="evidence" value="ECO:0007669"/>
    <property type="project" value="InterPro"/>
</dbReference>
<dbReference type="SUPFAM" id="SSF103473">
    <property type="entry name" value="MFS general substrate transporter"/>
    <property type="match status" value="1"/>
</dbReference>
<dbReference type="CDD" id="cd06173">
    <property type="entry name" value="MFS_MefA_like"/>
    <property type="match status" value="1"/>
</dbReference>
<evidence type="ECO:0000256" key="3">
    <source>
        <dbReference type="ARBA" id="ARBA00022475"/>
    </source>
</evidence>
<evidence type="ECO:0000313" key="9">
    <source>
        <dbReference type="EMBL" id="UZF85548.1"/>
    </source>
</evidence>
<keyword evidence="4 7" id="KW-0812">Transmembrane</keyword>
<dbReference type="InterPro" id="IPR020846">
    <property type="entry name" value="MFS_dom"/>
</dbReference>
<evidence type="ECO:0000256" key="6">
    <source>
        <dbReference type="ARBA" id="ARBA00023136"/>
    </source>
</evidence>
<feature type="transmembrane region" description="Helical" evidence="7">
    <location>
        <begin position="381"/>
        <end position="402"/>
    </location>
</feature>
<evidence type="ECO:0000256" key="5">
    <source>
        <dbReference type="ARBA" id="ARBA00022989"/>
    </source>
</evidence>
<reference evidence="9" key="1">
    <citation type="submission" date="2022-08" db="EMBL/GenBank/DDBJ databases">
        <title>Complete Genome Sequences of 2 Bosea sp. soil isolates.</title>
        <authorList>
            <person name="Alvarez Arevalo M."/>
            <person name="Sterndorff E.B."/>
            <person name="Faurdal D."/>
            <person name="Joergensen T.S."/>
            <person name="Weber T."/>
        </authorList>
    </citation>
    <scope>NUCLEOTIDE SEQUENCE</scope>
    <source>
        <strain evidence="9">NBC_00436</strain>
    </source>
</reference>
<protein>
    <submittedName>
        <fullName evidence="9">MFS transporter</fullName>
    </submittedName>
</protein>
<feature type="domain" description="Major facilitator superfamily (MFS) profile" evidence="8">
    <location>
        <begin position="20"/>
        <end position="407"/>
    </location>
</feature>
<feature type="transmembrane region" description="Helical" evidence="7">
    <location>
        <begin position="356"/>
        <end position="375"/>
    </location>
</feature>
<evidence type="ECO:0000256" key="4">
    <source>
        <dbReference type="ARBA" id="ARBA00022692"/>
    </source>
</evidence>
<feature type="transmembrane region" description="Helical" evidence="7">
    <location>
        <begin position="262"/>
        <end position="283"/>
    </location>
</feature>
<dbReference type="InterPro" id="IPR010290">
    <property type="entry name" value="TM_effector"/>
</dbReference>
<dbReference type="Pfam" id="PF05977">
    <property type="entry name" value="MFS_3"/>
    <property type="match status" value="1"/>
</dbReference>
<evidence type="ECO:0000259" key="8">
    <source>
        <dbReference type="PROSITE" id="PS50850"/>
    </source>
</evidence>
<feature type="transmembrane region" description="Helical" evidence="7">
    <location>
        <begin position="53"/>
        <end position="76"/>
    </location>
</feature>
<dbReference type="PANTHER" id="PTHR23513">
    <property type="entry name" value="INTEGRAL MEMBRANE EFFLUX PROTEIN-RELATED"/>
    <property type="match status" value="1"/>
</dbReference>
<proteinExistence type="predicted"/>
<dbReference type="InterPro" id="IPR036259">
    <property type="entry name" value="MFS_trans_sf"/>
</dbReference>
<dbReference type="Gene3D" id="1.20.1250.20">
    <property type="entry name" value="MFS general substrate transporter like domains"/>
    <property type="match status" value="1"/>
</dbReference>
<dbReference type="PANTHER" id="PTHR23513:SF11">
    <property type="entry name" value="STAPHYLOFERRIN A TRANSPORTER"/>
    <property type="match status" value="1"/>
</dbReference>
<organism evidence="9">
    <name type="scientific">Bosea sp. NBC_00436</name>
    <dbReference type="NCBI Taxonomy" id="2969620"/>
    <lineage>
        <taxon>Bacteria</taxon>
        <taxon>Pseudomonadati</taxon>
        <taxon>Pseudomonadota</taxon>
        <taxon>Alphaproteobacteria</taxon>
        <taxon>Hyphomicrobiales</taxon>
        <taxon>Boseaceae</taxon>
        <taxon>Bosea</taxon>
    </lineage>
</organism>
<keyword evidence="3" id="KW-1003">Cell membrane</keyword>
<dbReference type="PROSITE" id="PS50850">
    <property type="entry name" value="MFS"/>
    <property type="match status" value="1"/>
</dbReference>